<reference evidence="2 3" key="1">
    <citation type="submission" date="2018-03" db="EMBL/GenBank/DDBJ databases">
        <title>Genomic Encyclopedia of Type Strains, Phase III (KMG-III): the genomes of soil and plant-associated and newly described type strains.</title>
        <authorList>
            <person name="Whitman W."/>
        </authorList>
    </citation>
    <scope>NUCLEOTIDE SEQUENCE [LARGE SCALE GENOMIC DNA]</scope>
    <source>
        <strain evidence="2 3">CGMCC 1.9313</strain>
    </source>
</reference>
<keyword evidence="1" id="KW-0812">Transmembrane</keyword>
<keyword evidence="3" id="KW-1185">Reference proteome</keyword>
<organism evidence="2 3">
    <name type="scientific">Arcticibacter pallidicorallinus</name>
    <dbReference type="NCBI Taxonomy" id="1259464"/>
    <lineage>
        <taxon>Bacteria</taxon>
        <taxon>Pseudomonadati</taxon>
        <taxon>Bacteroidota</taxon>
        <taxon>Sphingobacteriia</taxon>
        <taxon>Sphingobacteriales</taxon>
        <taxon>Sphingobacteriaceae</taxon>
        <taxon>Arcticibacter</taxon>
    </lineage>
</organism>
<proteinExistence type="predicted"/>
<feature type="transmembrane region" description="Helical" evidence="1">
    <location>
        <begin position="6"/>
        <end position="22"/>
    </location>
</feature>
<evidence type="ECO:0000313" key="2">
    <source>
        <dbReference type="EMBL" id="PRY48023.1"/>
    </source>
</evidence>
<dbReference type="AlphaFoldDB" id="A0A2T0TQX3"/>
<dbReference type="Proteomes" id="UP000238034">
    <property type="component" value="Unassembled WGS sequence"/>
</dbReference>
<protein>
    <submittedName>
        <fullName evidence="2">Uncharacterized protein</fullName>
    </submittedName>
</protein>
<gene>
    <name evidence="2" type="ORF">B0I27_11710</name>
</gene>
<accession>A0A2T0TQX3</accession>
<keyword evidence="1" id="KW-1133">Transmembrane helix</keyword>
<comment type="caution">
    <text evidence="2">The sequence shown here is derived from an EMBL/GenBank/DDBJ whole genome shotgun (WGS) entry which is preliminary data.</text>
</comment>
<evidence type="ECO:0000313" key="3">
    <source>
        <dbReference type="Proteomes" id="UP000238034"/>
    </source>
</evidence>
<evidence type="ECO:0000256" key="1">
    <source>
        <dbReference type="SAM" id="Phobius"/>
    </source>
</evidence>
<sequence length="32" mass="3573">MIIPIVVGIIFLIAVGVLYYVKKNRGNRDIGK</sequence>
<name>A0A2T0TQX3_9SPHI</name>
<dbReference type="EMBL" id="PVTH01000017">
    <property type="protein sequence ID" value="PRY48023.1"/>
    <property type="molecule type" value="Genomic_DNA"/>
</dbReference>
<keyword evidence="1" id="KW-0472">Membrane</keyword>